<organism evidence="2 3">
    <name type="scientific">Stutzerimonas zhaodongensis</name>
    <dbReference type="NCBI Taxonomy" id="1176257"/>
    <lineage>
        <taxon>Bacteria</taxon>
        <taxon>Pseudomonadati</taxon>
        <taxon>Pseudomonadota</taxon>
        <taxon>Gammaproteobacteria</taxon>
        <taxon>Pseudomonadales</taxon>
        <taxon>Pseudomonadaceae</taxon>
        <taxon>Stutzerimonas</taxon>
    </lineage>
</organism>
<comment type="caution">
    <text evidence="2">The sequence shown here is derived from an EMBL/GenBank/DDBJ whole genome shotgun (WGS) entry which is preliminary data.</text>
</comment>
<feature type="coiled-coil region" evidence="1">
    <location>
        <begin position="31"/>
        <end position="65"/>
    </location>
</feature>
<name>A0A3M2HLF1_9GAMM</name>
<sequence length="160" mass="18157">MKADAVVQLQQLRHLRERRAQNQLASQAERCMAATARLHRAQEAIDQAKQQLQREAEALQQLLGTGALAAGTCQAALEVLDALDQHRLYLHEQLLSAEQNSAAEQQRKAALQHALMLRRQQSDALEPLLDEHARAKRRVDESIEEDLYDERAALRWEAPQ</sequence>
<dbReference type="OrthoDB" id="9981353at2"/>
<evidence type="ECO:0000256" key="1">
    <source>
        <dbReference type="SAM" id="Coils"/>
    </source>
</evidence>
<evidence type="ECO:0000313" key="3">
    <source>
        <dbReference type="Proteomes" id="UP000269774"/>
    </source>
</evidence>
<dbReference type="EMBL" id="RFFM01000002">
    <property type="protein sequence ID" value="RMH89858.1"/>
    <property type="molecule type" value="Genomic_DNA"/>
</dbReference>
<evidence type="ECO:0000313" key="2">
    <source>
        <dbReference type="EMBL" id="RMH89858.1"/>
    </source>
</evidence>
<dbReference type="RefSeq" id="WP_122165052.1">
    <property type="nucleotide sequence ID" value="NZ_JAMOIB010000010.1"/>
</dbReference>
<dbReference type="Proteomes" id="UP000269774">
    <property type="component" value="Unassembled WGS sequence"/>
</dbReference>
<proteinExistence type="predicted"/>
<dbReference type="AlphaFoldDB" id="A0A3M2HLF1"/>
<gene>
    <name evidence="2" type="ORF">EA797_09965</name>
</gene>
<protein>
    <submittedName>
        <fullName evidence="2">Uncharacterized protein</fullName>
    </submittedName>
</protein>
<accession>A0A3M2HLF1</accession>
<keyword evidence="3" id="KW-1185">Reference proteome</keyword>
<reference evidence="2 3" key="1">
    <citation type="submission" date="2018-10" db="EMBL/GenBank/DDBJ databases">
        <title>Pseudomonas zhaodongensis NEAU-ST5-21(T) genome.</title>
        <authorList>
            <person name="Peng J."/>
            <person name="Liu Z.-P."/>
        </authorList>
    </citation>
    <scope>NUCLEOTIDE SEQUENCE [LARGE SCALE GENOMIC DNA]</scope>
    <source>
        <strain evidence="2 3">NEAU-ST5-21</strain>
    </source>
</reference>
<keyword evidence="1" id="KW-0175">Coiled coil</keyword>